<comment type="caution">
    <text evidence="1">The sequence shown here is derived from an EMBL/GenBank/DDBJ whole genome shotgun (WGS) entry which is preliminary data.</text>
</comment>
<evidence type="ECO:0000313" key="1">
    <source>
        <dbReference type="EMBL" id="RXW23731.1"/>
    </source>
</evidence>
<keyword evidence="2" id="KW-1185">Reference proteome</keyword>
<gene>
    <name evidence="1" type="ORF">EST38_g2110</name>
</gene>
<reference evidence="1 2" key="1">
    <citation type="submission" date="2019-01" db="EMBL/GenBank/DDBJ databases">
        <title>Draft genome sequence of Psathyrella aberdarensis IHI B618.</title>
        <authorList>
            <person name="Buettner E."/>
            <person name="Kellner H."/>
        </authorList>
    </citation>
    <scope>NUCLEOTIDE SEQUENCE [LARGE SCALE GENOMIC DNA]</scope>
    <source>
        <strain evidence="1 2">IHI B618</strain>
    </source>
</reference>
<dbReference type="EMBL" id="SDEE01000034">
    <property type="protein sequence ID" value="RXW23731.1"/>
    <property type="molecule type" value="Genomic_DNA"/>
</dbReference>
<dbReference type="STRING" id="2316362.A0A4Q2DVF7"/>
<evidence type="ECO:0000313" key="2">
    <source>
        <dbReference type="Proteomes" id="UP000290288"/>
    </source>
</evidence>
<proteinExistence type="predicted"/>
<protein>
    <submittedName>
        <fullName evidence="1">Uncharacterized protein</fullName>
    </submittedName>
</protein>
<organism evidence="1 2">
    <name type="scientific">Candolleomyces aberdarensis</name>
    <dbReference type="NCBI Taxonomy" id="2316362"/>
    <lineage>
        <taxon>Eukaryota</taxon>
        <taxon>Fungi</taxon>
        <taxon>Dikarya</taxon>
        <taxon>Basidiomycota</taxon>
        <taxon>Agaricomycotina</taxon>
        <taxon>Agaricomycetes</taxon>
        <taxon>Agaricomycetidae</taxon>
        <taxon>Agaricales</taxon>
        <taxon>Agaricineae</taxon>
        <taxon>Psathyrellaceae</taxon>
        <taxon>Candolleomyces</taxon>
    </lineage>
</organism>
<dbReference type="Proteomes" id="UP000290288">
    <property type="component" value="Unassembled WGS sequence"/>
</dbReference>
<dbReference type="AlphaFoldDB" id="A0A4Q2DVF7"/>
<sequence length="448" mass="50816">MSTPELERAAFNSYRVTQKWVSMIKGEFDTRKMHTSKWVNIFEAHNDSVSVREVFFLPRGIHGRNLVVTVSKKVWSILRVWEVKHDGEVGDAIGEWGQKGALFKSIAVNPDNESRVTVAVGMVTAEGRHSVEFLNLTPSFSFESVRSFETKLSPATLQGDLVALCDAKSKTAIFNWATSGYALLDDDHDSDTLRAQYIHQVVFAYESVLVARYLSLTLFAMPELHPDPPEDAVAHRPLSKFEYDTQDGMCISLSKDQRSCKILMREDGDPWKPRDEIHLRAYDLPFNPDYHHPPESQLEADTCPPYIFPPLLKATIPTSRGRLLAREIWLGKCGTASWVRPKPRRGVAEGMVTIPYIIPEGEPPRISMRLASEEEREKEYVMGTVLWDSELRRGEDGRLDIPDEPAMLEPFTMMTNRKTEDWTCVDYDEETGVFALGHEDGMVTLCGM</sequence>
<dbReference type="OrthoDB" id="3034442at2759"/>
<name>A0A4Q2DVF7_9AGAR</name>
<accession>A0A4Q2DVF7</accession>